<comment type="function">
    <text evidence="10">Catalyzes the methylation of 5-carboxymethyl uridine to 5-methylcarboxymethyl uridine at the wobble position of the anticodon loop in tRNA via its methyltransferase domain. Catalyzes the last step in the formation of 5-methylcarboxymethyl uridine at the wobble position of the anticodon loop in target tRNA. Has a preference for tRNA(Arg) and tRNA(Glu), and does not bind tRNA(Lys). Binds tRNA and catalyzes the iron and alpha-ketoglutarate dependent hydroxylation of 5-methylcarboxymethyl uridine at the wobble position of the anticodon loop in tRNA via its dioxygenase domain, giving rise to 5-(S)-methoxycarbonylhydroxymethyluridine; has a preference for tRNA(Gly). Required for normal survival after DNA damage. May inhibit apoptosis and promote cell survival and angiogenesis.</text>
</comment>
<keyword evidence="4" id="KW-0808">Transferase</keyword>
<evidence type="ECO:0000256" key="13">
    <source>
        <dbReference type="PROSITE-ProRule" id="PRU00176"/>
    </source>
</evidence>
<evidence type="ECO:0000256" key="3">
    <source>
        <dbReference type="ARBA" id="ARBA00022603"/>
    </source>
</evidence>
<evidence type="ECO:0000259" key="16">
    <source>
        <dbReference type="PROSITE" id="PS51471"/>
    </source>
</evidence>
<dbReference type="SUPFAM" id="SSF54928">
    <property type="entry name" value="RNA-binding domain, RBD"/>
    <property type="match status" value="1"/>
</dbReference>
<dbReference type="EMBL" id="JBHFFA010000004">
    <property type="protein sequence ID" value="KAL2630227.1"/>
    <property type="molecule type" value="Genomic_DNA"/>
</dbReference>
<dbReference type="InterPro" id="IPR005123">
    <property type="entry name" value="Oxoglu/Fe-dep_dioxygenase_dom"/>
</dbReference>
<dbReference type="Pfam" id="PF08241">
    <property type="entry name" value="Methyltransf_11"/>
    <property type="match status" value="1"/>
</dbReference>
<comment type="caution">
    <text evidence="17">The sequence shown here is derived from an EMBL/GenBank/DDBJ whole genome shotgun (WGS) entry which is preliminary data.</text>
</comment>
<keyword evidence="8" id="KW-0511">Multifunctional enzyme</keyword>
<dbReference type="InterPro" id="IPR027450">
    <property type="entry name" value="AlkB-like"/>
</dbReference>
<dbReference type="SUPFAM" id="SSF51197">
    <property type="entry name" value="Clavaminate synthase-like"/>
    <property type="match status" value="1"/>
</dbReference>
<evidence type="ECO:0000256" key="11">
    <source>
        <dbReference type="ARBA" id="ARBA00049786"/>
    </source>
</evidence>
<dbReference type="Proteomes" id="UP001605036">
    <property type="component" value="Unassembled WGS sequence"/>
</dbReference>
<dbReference type="SMART" id="SM00360">
    <property type="entry name" value="RRM"/>
    <property type="match status" value="1"/>
</dbReference>
<dbReference type="Gene3D" id="2.60.120.590">
    <property type="entry name" value="Alpha-ketoglutarate-dependent dioxygenase AlkB-like"/>
    <property type="match status" value="1"/>
</dbReference>
<evidence type="ECO:0000256" key="8">
    <source>
        <dbReference type="ARBA" id="ARBA00023268"/>
    </source>
</evidence>
<feature type="compositionally biased region" description="Basic and acidic residues" evidence="14">
    <location>
        <begin position="364"/>
        <end position="388"/>
    </location>
</feature>
<evidence type="ECO:0000259" key="15">
    <source>
        <dbReference type="PROSITE" id="PS50102"/>
    </source>
</evidence>
<gene>
    <name evidence="17" type="ORF">R1flu_014913</name>
</gene>
<dbReference type="InterPro" id="IPR051422">
    <property type="entry name" value="AlkB_tRNA_MeTrf/Diox"/>
</dbReference>
<evidence type="ECO:0000256" key="9">
    <source>
        <dbReference type="ARBA" id="ARBA00034996"/>
    </source>
</evidence>
<evidence type="ECO:0000313" key="18">
    <source>
        <dbReference type="Proteomes" id="UP001605036"/>
    </source>
</evidence>
<evidence type="ECO:0000256" key="1">
    <source>
        <dbReference type="ARBA" id="ARBA00007879"/>
    </source>
</evidence>
<dbReference type="Gene3D" id="3.40.50.150">
    <property type="entry name" value="Vaccinia Virus protein VP39"/>
    <property type="match status" value="1"/>
</dbReference>
<dbReference type="InterPro" id="IPR037151">
    <property type="entry name" value="AlkB-like_sf"/>
</dbReference>
<reference evidence="17 18" key="1">
    <citation type="submission" date="2024-09" db="EMBL/GenBank/DDBJ databases">
        <title>Chromosome-scale assembly of Riccia fluitans.</title>
        <authorList>
            <person name="Paukszto L."/>
            <person name="Sawicki J."/>
            <person name="Karawczyk K."/>
            <person name="Piernik-Szablinska J."/>
            <person name="Szczecinska M."/>
            <person name="Mazdziarz M."/>
        </authorList>
    </citation>
    <scope>NUCLEOTIDE SEQUENCE [LARGE SCALE GENOMIC DNA]</scope>
    <source>
        <strain evidence="17">Rf_01</strain>
        <tissue evidence="17">Aerial parts of the thallus</tissue>
    </source>
</reference>
<dbReference type="PANTHER" id="PTHR13069">
    <property type="entry name" value="ALKYLATED DNA REPAIR PROTEIN ALKB HOMOLOG 8"/>
    <property type="match status" value="1"/>
</dbReference>
<feature type="compositionally biased region" description="Basic and acidic residues" evidence="14">
    <location>
        <begin position="630"/>
        <end position="643"/>
    </location>
</feature>
<organism evidence="17 18">
    <name type="scientific">Riccia fluitans</name>
    <dbReference type="NCBI Taxonomy" id="41844"/>
    <lineage>
        <taxon>Eukaryota</taxon>
        <taxon>Viridiplantae</taxon>
        <taxon>Streptophyta</taxon>
        <taxon>Embryophyta</taxon>
        <taxon>Marchantiophyta</taxon>
        <taxon>Marchantiopsida</taxon>
        <taxon>Marchantiidae</taxon>
        <taxon>Marchantiales</taxon>
        <taxon>Ricciaceae</taxon>
        <taxon>Riccia</taxon>
    </lineage>
</organism>
<dbReference type="InterPro" id="IPR035979">
    <property type="entry name" value="RBD_domain_sf"/>
</dbReference>
<keyword evidence="18" id="KW-1185">Reference proteome</keyword>
<dbReference type="InterPro" id="IPR029063">
    <property type="entry name" value="SAM-dependent_MTases_sf"/>
</dbReference>
<dbReference type="PROSITE" id="PS50102">
    <property type="entry name" value="RRM"/>
    <property type="match status" value="1"/>
</dbReference>
<dbReference type="Pfam" id="PF13532">
    <property type="entry name" value="2OG-FeII_Oxy_2"/>
    <property type="match status" value="1"/>
</dbReference>
<dbReference type="Pfam" id="PF00076">
    <property type="entry name" value="RRM_1"/>
    <property type="match status" value="1"/>
</dbReference>
<protein>
    <recommendedName>
        <fullName evidence="2">tRNA (carboxymethyluridine(34)-5-O)-methyltransferase</fullName>
        <ecNumber evidence="2">2.1.1.229</ecNumber>
    </recommendedName>
    <alternativeName>
        <fullName evidence="11">Alkylated DNA repair protein alkB homolog 8</fullName>
    </alternativeName>
    <alternativeName>
        <fullName evidence="12">S-adenosyl-L-methionine-dependent tRNA methyltransferase ALKBH8</fullName>
    </alternativeName>
</protein>
<proteinExistence type="inferred from homology"/>
<dbReference type="PANTHER" id="PTHR13069:SF21">
    <property type="entry name" value="ALKYLATED DNA REPAIR PROTEIN ALKB HOMOLOG 8"/>
    <property type="match status" value="1"/>
</dbReference>
<evidence type="ECO:0000256" key="5">
    <source>
        <dbReference type="ARBA" id="ARBA00022833"/>
    </source>
</evidence>
<accession>A0ABD1YHK7</accession>
<dbReference type="InterPro" id="IPR000504">
    <property type="entry name" value="RRM_dom"/>
</dbReference>
<dbReference type="GO" id="GO:0003723">
    <property type="term" value="F:RNA binding"/>
    <property type="evidence" value="ECO:0007669"/>
    <property type="project" value="UniProtKB-UniRule"/>
</dbReference>
<feature type="region of interest" description="Disordered" evidence="14">
    <location>
        <begin position="355"/>
        <end position="398"/>
    </location>
</feature>
<dbReference type="FunFam" id="2.60.120.590:FF:000018">
    <property type="entry name" value="ALKylated DNA repair protein AlkB homolog"/>
    <property type="match status" value="1"/>
</dbReference>
<comment type="catalytic activity">
    <reaction evidence="9">
        <text>5-(carboxymethyl)uridine(34) in tRNA + S-adenosyl-L-methionine = 5-(2-methoxy-2-oxoethyl)uridine(34) in tRNA + S-adenosyl-L-homocysteine</text>
        <dbReference type="Rhea" id="RHEA:43208"/>
        <dbReference type="Rhea" id="RHEA-COMP:10407"/>
        <dbReference type="Rhea" id="RHEA-COMP:10408"/>
        <dbReference type="ChEBI" id="CHEBI:57856"/>
        <dbReference type="ChEBI" id="CHEBI:59789"/>
        <dbReference type="ChEBI" id="CHEBI:74851"/>
        <dbReference type="ChEBI" id="CHEBI:74882"/>
        <dbReference type="EC" id="2.1.1.229"/>
    </reaction>
</comment>
<dbReference type="CDD" id="cd02440">
    <property type="entry name" value="AdoMet_MTases"/>
    <property type="match status" value="1"/>
</dbReference>
<name>A0ABD1YHK7_9MARC</name>
<dbReference type="Gene3D" id="3.30.70.330">
    <property type="match status" value="1"/>
</dbReference>
<feature type="domain" description="Fe2OG dioxygenase" evidence="16">
    <location>
        <begin position="209"/>
        <end position="332"/>
    </location>
</feature>
<evidence type="ECO:0000256" key="6">
    <source>
        <dbReference type="ARBA" id="ARBA00022884"/>
    </source>
</evidence>
<feature type="region of interest" description="Disordered" evidence="14">
    <location>
        <begin position="614"/>
        <end position="669"/>
    </location>
</feature>
<evidence type="ECO:0000256" key="4">
    <source>
        <dbReference type="ARBA" id="ARBA00022679"/>
    </source>
</evidence>
<keyword evidence="7" id="KW-0408">Iron</keyword>
<keyword evidence="5" id="KW-0862">Zinc</keyword>
<evidence type="ECO:0000256" key="10">
    <source>
        <dbReference type="ARBA" id="ARBA00045506"/>
    </source>
</evidence>
<comment type="similarity">
    <text evidence="1">Belongs to the alkB family.</text>
</comment>
<dbReference type="GO" id="GO:0006400">
    <property type="term" value="P:tRNA modification"/>
    <property type="evidence" value="ECO:0007669"/>
    <property type="project" value="UniProtKB-ARBA"/>
</dbReference>
<keyword evidence="3" id="KW-0489">Methyltransferase</keyword>
<keyword evidence="6 13" id="KW-0694">RNA-binding</keyword>
<evidence type="ECO:0000256" key="14">
    <source>
        <dbReference type="SAM" id="MobiDB-lite"/>
    </source>
</evidence>
<evidence type="ECO:0000313" key="17">
    <source>
        <dbReference type="EMBL" id="KAL2630227.1"/>
    </source>
</evidence>
<feature type="domain" description="RRM" evidence="15">
    <location>
        <begin position="26"/>
        <end position="104"/>
    </location>
</feature>
<dbReference type="AlphaFoldDB" id="A0ABD1YHK7"/>
<dbReference type="SUPFAM" id="SSF53335">
    <property type="entry name" value="S-adenosyl-L-methionine-dependent methyltransferases"/>
    <property type="match status" value="1"/>
</dbReference>
<dbReference type="GO" id="GO:0106335">
    <property type="term" value="F:tRNA (5-carboxymethyluridine(34)-5-O)-methyltransferase activity"/>
    <property type="evidence" value="ECO:0007669"/>
    <property type="project" value="UniProtKB-EC"/>
</dbReference>
<dbReference type="InterPro" id="IPR013216">
    <property type="entry name" value="Methyltransf_11"/>
</dbReference>
<dbReference type="PROSITE" id="PS51471">
    <property type="entry name" value="FE2OG_OXY"/>
    <property type="match status" value="1"/>
</dbReference>
<dbReference type="EC" id="2.1.1.229" evidence="2"/>
<evidence type="ECO:0000256" key="2">
    <source>
        <dbReference type="ARBA" id="ARBA00012808"/>
    </source>
</evidence>
<evidence type="ECO:0000256" key="12">
    <source>
        <dbReference type="ARBA" id="ARBA00049802"/>
    </source>
</evidence>
<dbReference type="InterPro" id="IPR012677">
    <property type="entry name" value="Nucleotide-bd_a/b_plait_sf"/>
</dbReference>
<dbReference type="GO" id="GO:0032259">
    <property type="term" value="P:methylation"/>
    <property type="evidence" value="ECO:0007669"/>
    <property type="project" value="UniProtKB-KW"/>
</dbReference>
<sequence>MDTTSSADAGGGFIKPRPGVEHEPTAHLFVANCGPAVGLSLDTIKTVFSTFGPVEAVRPAGDSGTRVVVSFQNPEDAAAAKKALDGKKCDNLQGRVVFMQFSVFQPPSMAEEHLPVMTSSAGCGIPGLVLYPDFISEEEEERLLAAVDQSPWQVLAKRRVQHYGYEFLYKIRNVDLSQKLGELPPFVEEVVTRLSKLPELTKSNEPSLPLDQLTINEYPKGVGLSPHIDTHSAFEGSILSLSLAGSCVMEFRRYSDESKDESRIRIAGDKELGKNQMERRALFLPPRSLLLLSGEARYRWHHYIPHHKIDHVNDEVVERGSKRVSFTFRKVRRGPCKCKFLQDCDSQVAGIPSSPFLSNSESEECSHSDELDVETRPDTSPESSKDDEPNVEVFSKNLPQLETEQAVDEVGKAEETRHQLSRSFSHHTPEIEKQYVHKVYDAIAPHFSSTRFAKWPRVAAFLEACSPGSIIADSGCGNGKYLGLNPSCFFIGCDISPALVAICDQRGHEALVADALHLPYRSGFYDAAISIAVLHHLSNDQRRIRAVEELVRVVRPGGKVLITVWAVEQEDIRLVQKWTPLQGKYTEPWVDDENFKLHMKKSPSASSLDIIQESDGNGERQVDEEGPLVGKRDGEEGGRRDCLRSLSESDEQEISDSSSHPAAAGTTQEPHQEYFVPWHLPYHRAEVTGASVAALASGFARKDDKKGAVVYNRYYHVFAEGELERLTSKVKGALIVDSFYDKSNWCVILQKLQ</sequence>
<evidence type="ECO:0000256" key="7">
    <source>
        <dbReference type="ARBA" id="ARBA00023004"/>
    </source>
</evidence>